<dbReference type="Proteomes" id="UP001159363">
    <property type="component" value="Chromosome 15"/>
</dbReference>
<accession>A0ABQ9G3Q4</accession>
<name>A0ABQ9G3Q4_9NEOP</name>
<proteinExistence type="predicted"/>
<sequence>MSDCKQYQNLWKVVEVLLILNHGQATVEQGSSINKQVEVETLKEKSYIAQGLICYFLCDISDIEKNIASLTWPADELAQKAEDLGDMTLIVSSNALHWTAKEKTTQLENLKKAIACLECS</sequence>
<evidence type="ECO:0000313" key="1">
    <source>
        <dbReference type="EMBL" id="KAJ8867097.1"/>
    </source>
</evidence>
<evidence type="ECO:0000313" key="2">
    <source>
        <dbReference type="Proteomes" id="UP001159363"/>
    </source>
</evidence>
<reference evidence="1 2" key="1">
    <citation type="submission" date="2023-02" db="EMBL/GenBank/DDBJ databases">
        <title>LHISI_Scaffold_Assembly.</title>
        <authorList>
            <person name="Stuart O.P."/>
            <person name="Cleave R."/>
            <person name="Magrath M.J.L."/>
            <person name="Mikheyev A.S."/>
        </authorList>
    </citation>
    <scope>NUCLEOTIDE SEQUENCE [LARGE SCALE GENOMIC DNA]</scope>
    <source>
        <strain evidence="1">Daus_M_001</strain>
        <tissue evidence="1">Leg muscle</tissue>
    </source>
</reference>
<dbReference type="EMBL" id="JARBHB010000016">
    <property type="protein sequence ID" value="KAJ8867097.1"/>
    <property type="molecule type" value="Genomic_DNA"/>
</dbReference>
<keyword evidence="2" id="KW-1185">Reference proteome</keyword>
<protein>
    <submittedName>
        <fullName evidence="1">Uncharacterized protein</fullName>
    </submittedName>
</protein>
<organism evidence="1 2">
    <name type="scientific">Dryococelus australis</name>
    <dbReference type="NCBI Taxonomy" id="614101"/>
    <lineage>
        <taxon>Eukaryota</taxon>
        <taxon>Metazoa</taxon>
        <taxon>Ecdysozoa</taxon>
        <taxon>Arthropoda</taxon>
        <taxon>Hexapoda</taxon>
        <taxon>Insecta</taxon>
        <taxon>Pterygota</taxon>
        <taxon>Neoptera</taxon>
        <taxon>Polyneoptera</taxon>
        <taxon>Phasmatodea</taxon>
        <taxon>Verophasmatodea</taxon>
        <taxon>Anareolatae</taxon>
        <taxon>Phasmatidae</taxon>
        <taxon>Eurycanthinae</taxon>
        <taxon>Dryococelus</taxon>
    </lineage>
</organism>
<gene>
    <name evidence="1" type="ORF">PR048_032959</name>
</gene>
<comment type="caution">
    <text evidence="1">The sequence shown here is derived from an EMBL/GenBank/DDBJ whole genome shotgun (WGS) entry which is preliminary data.</text>
</comment>